<dbReference type="GO" id="GO:0034198">
    <property type="term" value="P:cellular response to amino acid starvation"/>
    <property type="evidence" value="ECO:0007669"/>
    <property type="project" value="TreeGrafter"/>
</dbReference>
<dbReference type="AlphaFoldDB" id="A0A914W986"/>
<accession>A0A914W986</accession>
<dbReference type="PANTHER" id="PTHR15435">
    <property type="entry name" value="KICSTOR COMPLEX PROTEIN KAPTIN"/>
    <property type="match status" value="1"/>
</dbReference>
<dbReference type="GO" id="GO:1904262">
    <property type="term" value="P:negative regulation of TORC1 signaling"/>
    <property type="evidence" value="ECO:0007669"/>
    <property type="project" value="TreeGrafter"/>
</dbReference>
<dbReference type="WBParaSite" id="PSAMB.scaffold357size68506.g5164.t1">
    <property type="protein sequence ID" value="PSAMB.scaffold357size68506.g5164.t1"/>
    <property type="gene ID" value="PSAMB.scaffold357size68506.g5164"/>
</dbReference>
<keyword evidence="1" id="KW-1185">Reference proteome</keyword>
<organism evidence="1 2">
    <name type="scientific">Plectus sambesii</name>
    <dbReference type="NCBI Taxonomy" id="2011161"/>
    <lineage>
        <taxon>Eukaryota</taxon>
        <taxon>Metazoa</taxon>
        <taxon>Ecdysozoa</taxon>
        <taxon>Nematoda</taxon>
        <taxon>Chromadorea</taxon>
        <taxon>Plectida</taxon>
        <taxon>Plectina</taxon>
        <taxon>Plectoidea</taxon>
        <taxon>Plectidae</taxon>
        <taxon>Plectus</taxon>
    </lineage>
</organism>
<reference evidence="2" key="1">
    <citation type="submission" date="2022-11" db="UniProtKB">
        <authorList>
            <consortium name="WormBaseParasite"/>
        </authorList>
    </citation>
    <scope>IDENTIFICATION</scope>
</reference>
<dbReference type="InterPro" id="IPR029982">
    <property type="entry name" value="Kptn"/>
</dbReference>
<dbReference type="Proteomes" id="UP000887566">
    <property type="component" value="Unplaced"/>
</dbReference>
<dbReference type="GO" id="GO:0030027">
    <property type="term" value="C:lamellipodium"/>
    <property type="evidence" value="ECO:0007669"/>
    <property type="project" value="TreeGrafter"/>
</dbReference>
<name>A0A914W986_9BILA</name>
<protein>
    <submittedName>
        <fullName evidence="2">Uncharacterized protein</fullName>
    </submittedName>
</protein>
<dbReference type="PANTHER" id="PTHR15435:SF2">
    <property type="entry name" value="KICSTOR COMPLEX PROTEIN KAPTIN"/>
    <property type="match status" value="1"/>
</dbReference>
<sequence length="383" mass="41472">MLQWAERHFSAVLNCNTYGLHVVEQNGQSKTLISTWEGRLIIFGEEQEILSEMDLLKTLDESIESNQYLEMVTADSAAIATSPDDQGDLAFFATCWVVCETSGNSVRFLAALFRVRNDGVNLVTKLNLPTPPTYCRLTGTSSITNGLHVWLIFTAARAVRCITIEPTTGDNCEIESIGDMYPELELGALPGATLRTSCLTTSVGRWSAIGCDTGYVIASVSSHSQNLIIDRAELKFSGPISVLNFLPEYDDGSNNKSVHLLISSTLGPAAIWSLTFSSTGKLKWNRQCVLDQSNHHDSIVCGAVGDDVVCVGTYGQVLLLYRTDELDSQMASPASTLHVQAPILSIGLANDCCVTILSSKGCHLYQGSQSPLFSLPDDSVSSK</sequence>
<dbReference type="GO" id="GO:0015629">
    <property type="term" value="C:actin cytoskeleton"/>
    <property type="evidence" value="ECO:0007669"/>
    <property type="project" value="InterPro"/>
</dbReference>
<dbReference type="GO" id="GO:0007015">
    <property type="term" value="P:actin filament organization"/>
    <property type="evidence" value="ECO:0007669"/>
    <property type="project" value="InterPro"/>
</dbReference>
<evidence type="ECO:0000313" key="2">
    <source>
        <dbReference type="WBParaSite" id="PSAMB.scaffold357size68506.g5164.t1"/>
    </source>
</evidence>
<evidence type="ECO:0000313" key="1">
    <source>
        <dbReference type="Proteomes" id="UP000887566"/>
    </source>
</evidence>
<proteinExistence type="predicted"/>
<dbReference type="GO" id="GO:0051015">
    <property type="term" value="F:actin filament binding"/>
    <property type="evidence" value="ECO:0007669"/>
    <property type="project" value="TreeGrafter"/>
</dbReference>